<dbReference type="InterPro" id="IPR007754">
    <property type="entry name" value="GlcNAc_II"/>
</dbReference>
<evidence type="ECO:0000256" key="21">
    <source>
        <dbReference type="ARBA" id="ARBA00032915"/>
    </source>
</evidence>
<evidence type="ECO:0000256" key="14">
    <source>
        <dbReference type="ARBA" id="ARBA00023136"/>
    </source>
</evidence>
<dbReference type="GO" id="GO:0008455">
    <property type="term" value="F:alpha-1,6-mannosylglycoprotein 2-beta-N-acetylglucosaminyltransferase activity"/>
    <property type="evidence" value="ECO:0007669"/>
    <property type="project" value="UniProtKB-EC"/>
</dbReference>
<evidence type="ECO:0000256" key="22">
    <source>
        <dbReference type="ARBA" id="ARBA00093257"/>
    </source>
</evidence>
<dbReference type="EMBL" id="BSYO01000012">
    <property type="protein sequence ID" value="GMH12563.1"/>
    <property type="molecule type" value="Genomic_DNA"/>
</dbReference>
<dbReference type="AlphaFoldDB" id="A0AAD3SJY9"/>
<gene>
    <name evidence="26" type="ORF">Nepgr_014404</name>
</gene>
<sequence>MAPTKKPHIQKGRFFRFTFVFVAVILLLIFLLSSVFGTNLLPNYAAESDEDNREQINSTSILTPLTKNMKLPRQNELSKHLEARNNLPPRNLDLYPNLAKDHIVIVLYVHNRPQYLKVVVESLSHVEGINETLLIVSHDGFFKEMNEIVEGIRFCQVKQIFAPYSPHIFENSFPGASPKDCKGKDNAAKNNCEGNPDQYGNHRSPKIVSLKHHWWWMMNTVWDGMKETQQHSGHVLFIEEDHYIFPNAYRNLQLLTELNPKRCPNCYAVNLAPCDVRSRGEGGEILIAEKMGNVGYSFNRSVWRKIHTKAREFCFFDEYNWDITMWSTVFPSFGSPVYTLRGPRTSAVHFGKCGLHQGQGKEHACIDNHTVNIAIEDFDKVQNIDPGWQVRVLTHQAGYNADFKGWGGWGDERDRHLCLMFASMYHK</sequence>
<evidence type="ECO:0000256" key="24">
    <source>
        <dbReference type="PIRSR" id="PIRSR607754-2"/>
    </source>
</evidence>
<evidence type="ECO:0000256" key="16">
    <source>
        <dbReference type="ARBA" id="ARBA00023180"/>
    </source>
</evidence>
<evidence type="ECO:0000256" key="10">
    <source>
        <dbReference type="ARBA" id="ARBA00022723"/>
    </source>
</evidence>
<accession>A0AAD3SJY9</accession>
<feature type="disulfide bond" evidence="25">
    <location>
        <begin position="263"/>
        <end position="266"/>
    </location>
</feature>
<evidence type="ECO:0000256" key="23">
    <source>
        <dbReference type="PIRSR" id="PIRSR607754-1"/>
    </source>
</evidence>
<dbReference type="GO" id="GO:0000139">
    <property type="term" value="C:Golgi membrane"/>
    <property type="evidence" value="ECO:0007669"/>
    <property type="project" value="UniProtKB-SubCell"/>
</dbReference>
<proteinExistence type="inferred from homology"/>
<dbReference type="GO" id="GO:0046872">
    <property type="term" value="F:metal ion binding"/>
    <property type="evidence" value="ECO:0007669"/>
    <property type="project" value="UniProtKB-KW"/>
</dbReference>
<dbReference type="SUPFAM" id="SSF53448">
    <property type="entry name" value="Nucleotide-diphospho-sugar transferases"/>
    <property type="match status" value="1"/>
</dbReference>
<feature type="disulfide bond" evidence="25">
    <location>
        <begin position="181"/>
        <end position="192"/>
    </location>
</feature>
<evidence type="ECO:0000313" key="26">
    <source>
        <dbReference type="EMBL" id="GMH12563.1"/>
    </source>
</evidence>
<evidence type="ECO:0000256" key="20">
    <source>
        <dbReference type="ARBA" id="ARBA00032552"/>
    </source>
</evidence>
<evidence type="ECO:0000256" key="8">
    <source>
        <dbReference type="ARBA" id="ARBA00022679"/>
    </source>
</evidence>
<evidence type="ECO:0000256" key="5">
    <source>
        <dbReference type="ARBA" id="ARBA00012613"/>
    </source>
</evidence>
<dbReference type="GO" id="GO:0009312">
    <property type="term" value="P:oligosaccharide biosynthetic process"/>
    <property type="evidence" value="ECO:0007669"/>
    <property type="project" value="InterPro"/>
</dbReference>
<dbReference type="Proteomes" id="UP001279734">
    <property type="component" value="Unassembled WGS sequence"/>
</dbReference>
<dbReference type="PANTHER" id="PTHR12871">
    <property type="entry name" value="BETA-1,2-N-ACETYLGLUCOSAMINYLTRANSFERASE II"/>
    <property type="match status" value="1"/>
</dbReference>
<comment type="subcellular location">
    <subcellularLocation>
        <location evidence="2">Golgi apparatus membrane</location>
        <topology evidence="2">Single-pass type II membrane protein</topology>
    </subcellularLocation>
</comment>
<name>A0AAD3SJY9_NEPGR</name>
<evidence type="ECO:0000256" key="3">
    <source>
        <dbReference type="ARBA" id="ARBA00004922"/>
    </source>
</evidence>
<evidence type="ECO:0000256" key="19">
    <source>
        <dbReference type="ARBA" id="ARBA00031203"/>
    </source>
</evidence>
<keyword evidence="9" id="KW-0812">Transmembrane</keyword>
<evidence type="ECO:0000256" key="13">
    <source>
        <dbReference type="ARBA" id="ARBA00023034"/>
    </source>
</evidence>
<feature type="binding site" evidence="24">
    <location>
        <position position="241"/>
    </location>
    <ligand>
        <name>Mn(2+)</name>
        <dbReference type="ChEBI" id="CHEBI:29035"/>
    </ligand>
</feature>
<evidence type="ECO:0000256" key="11">
    <source>
        <dbReference type="ARBA" id="ARBA00022968"/>
    </source>
</evidence>
<dbReference type="EC" id="2.4.1.143" evidence="5"/>
<comment type="caution">
    <text evidence="26">The sequence shown here is derived from an EMBL/GenBank/DDBJ whole genome shotgun (WGS) entry which is preliminary data.</text>
</comment>
<keyword evidence="27" id="KW-1185">Reference proteome</keyword>
<keyword evidence="8" id="KW-0808">Transferase</keyword>
<dbReference type="InterPro" id="IPR029044">
    <property type="entry name" value="Nucleotide-diphossugar_trans"/>
</dbReference>
<keyword evidence="17 24" id="KW-0464">Manganese</keyword>
<reference evidence="26" key="1">
    <citation type="submission" date="2023-05" db="EMBL/GenBank/DDBJ databases">
        <title>Nepenthes gracilis genome sequencing.</title>
        <authorList>
            <person name="Fukushima K."/>
        </authorList>
    </citation>
    <scope>NUCLEOTIDE SEQUENCE</scope>
    <source>
        <strain evidence="26">SING2019-196</strain>
    </source>
</reference>
<protein>
    <recommendedName>
        <fullName evidence="6">Alpha-1,6-mannosyl-glycoprotein 2-beta-N-acetylglucosaminyltransferase</fullName>
        <ecNumber evidence="5">2.4.1.143</ecNumber>
    </recommendedName>
    <alternativeName>
        <fullName evidence="21">Beta-1,2-N-acetylglucosaminyltransferase II</fullName>
    </alternativeName>
    <alternativeName>
        <fullName evidence="20">GlcNAc-T II</fullName>
    </alternativeName>
    <alternativeName>
        <fullName evidence="19">Mannoside acetylglucosaminyltransferase 2</fullName>
    </alternativeName>
    <alternativeName>
        <fullName evidence="18">N-glycosyl-oligosaccharide-glycoprotein N-acetylglucosaminyltransferase II</fullName>
    </alternativeName>
</protein>
<evidence type="ECO:0000256" key="2">
    <source>
        <dbReference type="ARBA" id="ARBA00004323"/>
    </source>
</evidence>
<dbReference type="Gene3D" id="3.90.550.10">
    <property type="entry name" value="Spore Coat Polysaccharide Biosynthesis Protein SpsA, Chain A"/>
    <property type="match status" value="1"/>
</dbReference>
<evidence type="ECO:0000256" key="18">
    <source>
        <dbReference type="ARBA" id="ARBA00029663"/>
    </source>
</evidence>
<comment type="catalytic activity">
    <reaction evidence="22">
        <text>an N(4)-{beta-D-GlcNAc-(1-&gt;2)-alpha-D-Man-(1-&gt;3)-[alpha-D-Man-(1-&gt;6)]-beta-D-Man-(1-&gt;4)-beta-D-GlcNAc-(1-&gt;4)-beta-D-GlcNAc}-L-asparaginyl-[protein] + UDP-N-acetyl-alpha-D-glucosamine = N(4)-{beta-D-GlcNAc-(1-&gt;2)-alpha-D-Man-(1-&gt;3)-[beta-D-GlcNAc-(1-&gt;2)-alpha-D-Man-(1-&gt;6)]-beta-D-Man-(1-&gt;4)-beta-D-GlcNAc-(1-&gt;4)-beta-D-GlcNAc}-L-asparaginyl-[protein] + UDP + H(+)</text>
        <dbReference type="Rhea" id="RHEA:12941"/>
        <dbReference type="Rhea" id="RHEA-COMP:13526"/>
        <dbReference type="Rhea" id="RHEA-COMP:14369"/>
        <dbReference type="ChEBI" id="CHEBI:15378"/>
        <dbReference type="ChEBI" id="CHEBI:57705"/>
        <dbReference type="ChEBI" id="CHEBI:58223"/>
        <dbReference type="ChEBI" id="CHEBI:60615"/>
        <dbReference type="ChEBI" id="CHEBI:60651"/>
        <dbReference type="EC" id="2.4.1.143"/>
    </reaction>
</comment>
<evidence type="ECO:0000256" key="6">
    <source>
        <dbReference type="ARBA" id="ARBA00014817"/>
    </source>
</evidence>
<evidence type="ECO:0000256" key="12">
    <source>
        <dbReference type="ARBA" id="ARBA00022989"/>
    </source>
</evidence>
<keyword evidence="11" id="KW-0735">Signal-anchor</keyword>
<evidence type="ECO:0000256" key="15">
    <source>
        <dbReference type="ARBA" id="ARBA00023157"/>
    </source>
</evidence>
<comment type="pathway">
    <text evidence="3">Protein modification; protein glycosylation.</text>
</comment>
<evidence type="ECO:0000256" key="9">
    <source>
        <dbReference type="ARBA" id="ARBA00022692"/>
    </source>
</evidence>
<evidence type="ECO:0000313" key="27">
    <source>
        <dbReference type="Proteomes" id="UP001279734"/>
    </source>
</evidence>
<dbReference type="GO" id="GO:0005795">
    <property type="term" value="C:Golgi stack"/>
    <property type="evidence" value="ECO:0007669"/>
    <property type="project" value="InterPro"/>
</dbReference>
<evidence type="ECO:0000256" key="7">
    <source>
        <dbReference type="ARBA" id="ARBA00022676"/>
    </source>
</evidence>
<feature type="binding site" evidence="23">
    <location>
        <position position="139"/>
    </location>
    <ligand>
        <name>substrate</name>
    </ligand>
</feature>
<dbReference type="GO" id="GO:0006487">
    <property type="term" value="P:protein N-linked glycosylation"/>
    <property type="evidence" value="ECO:0007669"/>
    <property type="project" value="TreeGrafter"/>
</dbReference>
<keyword evidence="10 24" id="KW-0479">Metal-binding</keyword>
<feature type="disulfide bond" evidence="25">
    <location>
        <begin position="314"/>
        <end position="418"/>
    </location>
</feature>
<keyword evidence="16" id="KW-0325">Glycoprotein</keyword>
<keyword evidence="13" id="KW-0333">Golgi apparatus</keyword>
<keyword evidence="12" id="KW-1133">Transmembrane helix</keyword>
<dbReference type="PANTHER" id="PTHR12871:SF0">
    <property type="entry name" value="ALPHA-1,6-MANNOSYL-GLYCOPROTEIN 2-BETA-N-ACETYLGLUCOSAMINYLTRANSFERASE"/>
    <property type="match status" value="1"/>
</dbReference>
<keyword evidence="15 25" id="KW-1015">Disulfide bond</keyword>
<organism evidence="26 27">
    <name type="scientific">Nepenthes gracilis</name>
    <name type="common">Slender pitcher plant</name>
    <dbReference type="NCBI Taxonomy" id="150966"/>
    <lineage>
        <taxon>Eukaryota</taxon>
        <taxon>Viridiplantae</taxon>
        <taxon>Streptophyta</taxon>
        <taxon>Embryophyta</taxon>
        <taxon>Tracheophyta</taxon>
        <taxon>Spermatophyta</taxon>
        <taxon>Magnoliopsida</taxon>
        <taxon>eudicotyledons</taxon>
        <taxon>Gunneridae</taxon>
        <taxon>Pentapetalae</taxon>
        <taxon>Caryophyllales</taxon>
        <taxon>Nepenthaceae</taxon>
        <taxon>Nepenthes</taxon>
    </lineage>
</organism>
<evidence type="ECO:0000256" key="17">
    <source>
        <dbReference type="ARBA" id="ARBA00023211"/>
    </source>
</evidence>
<dbReference type="Pfam" id="PF05060">
    <property type="entry name" value="MGAT2"/>
    <property type="match status" value="1"/>
</dbReference>
<comment type="cofactor">
    <cofactor evidence="1 24">
        <name>Mn(2+)</name>
        <dbReference type="ChEBI" id="CHEBI:29035"/>
    </cofactor>
</comment>
<evidence type="ECO:0000256" key="1">
    <source>
        <dbReference type="ARBA" id="ARBA00001936"/>
    </source>
</evidence>
<feature type="binding site" evidence="24">
    <location>
        <position position="349"/>
    </location>
    <ligand>
        <name>Mn(2+)</name>
        <dbReference type="ChEBI" id="CHEBI:29035"/>
    </ligand>
</feature>
<keyword evidence="14" id="KW-0472">Membrane</keyword>
<keyword evidence="7" id="KW-0328">Glycosyltransferase</keyword>
<evidence type="ECO:0000256" key="4">
    <source>
        <dbReference type="ARBA" id="ARBA00011011"/>
    </source>
</evidence>
<comment type="similarity">
    <text evidence="4">Belongs to the glycosyltransferase 16 (GT16) protein family.</text>
</comment>
<evidence type="ECO:0000256" key="25">
    <source>
        <dbReference type="PIRSR" id="PIRSR607754-3"/>
    </source>
</evidence>